<dbReference type="PROSITE" id="PS50878">
    <property type="entry name" value="RT_POL"/>
    <property type="match status" value="1"/>
</dbReference>
<dbReference type="Proteomes" id="UP001140091">
    <property type="component" value="Unassembled WGS sequence"/>
</dbReference>
<protein>
    <recommendedName>
        <fullName evidence="2">Reverse transcriptase domain-containing protein</fullName>
    </recommendedName>
</protein>
<dbReference type="Pfam" id="PF00078">
    <property type="entry name" value="RVT_1"/>
    <property type="match status" value="1"/>
</dbReference>
<name>A0A9W8J7P5_9AGAR</name>
<dbReference type="InterPro" id="IPR043502">
    <property type="entry name" value="DNA/RNA_pol_sf"/>
</dbReference>
<dbReference type="InterPro" id="IPR043128">
    <property type="entry name" value="Rev_trsase/Diguanyl_cyclase"/>
</dbReference>
<accession>A0A9W8J7P5</accession>
<reference evidence="3" key="1">
    <citation type="submission" date="2022-06" db="EMBL/GenBank/DDBJ databases">
        <title>Genome Sequence of Candolleomyces eurysporus.</title>
        <authorList>
            <person name="Buettner E."/>
        </authorList>
    </citation>
    <scope>NUCLEOTIDE SEQUENCE</scope>
    <source>
        <strain evidence="3">VTCC 930004</strain>
    </source>
</reference>
<dbReference type="SUPFAM" id="SSF56672">
    <property type="entry name" value="DNA/RNA polymerases"/>
    <property type="match status" value="1"/>
</dbReference>
<keyword evidence="1" id="KW-0238">DNA-binding</keyword>
<dbReference type="GO" id="GO:0003677">
    <property type="term" value="F:DNA binding"/>
    <property type="evidence" value="ECO:0007669"/>
    <property type="project" value="UniProtKB-KW"/>
</dbReference>
<organism evidence="3 4">
    <name type="scientific">Candolleomyces eurysporus</name>
    <dbReference type="NCBI Taxonomy" id="2828524"/>
    <lineage>
        <taxon>Eukaryota</taxon>
        <taxon>Fungi</taxon>
        <taxon>Dikarya</taxon>
        <taxon>Basidiomycota</taxon>
        <taxon>Agaricomycotina</taxon>
        <taxon>Agaricomycetes</taxon>
        <taxon>Agaricomycetidae</taxon>
        <taxon>Agaricales</taxon>
        <taxon>Agaricineae</taxon>
        <taxon>Psathyrellaceae</taxon>
        <taxon>Candolleomyces</taxon>
    </lineage>
</organism>
<dbReference type="InterPro" id="IPR000477">
    <property type="entry name" value="RT_dom"/>
</dbReference>
<dbReference type="PANTHER" id="PTHR33050:SF7">
    <property type="entry name" value="RIBONUCLEASE H"/>
    <property type="match status" value="1"/>
</dbReference>
<dbReference type="OrthoDB" id="3067625at2759"/>
<sequence length="561" mass="64400">MVKLDLEQAFRHIPVRHADWHLLGFHWEEKFYYDIVLAFGLRLAPYIFNLFAEALHWILEHHIPARFRHYLDDFLAIFSPETPPSLVAEALNWMLELGRLLGLQFQDSKTEGPSTCIEFLGIELDSVTMEARLSVSKLTDLRDTLTEWSTRSHCTLRELEQLTGYLQFCSQVIPLSRSFIRALYDFQATFPTPLSRRKIPLLARKDLDWWLQVAIQWNGIHFISPQRDIVHLYTDASGTKGIGGFFGNKCFPFLFFTHVRPRTKSRLKALEADVPYWWYERHTQWPPSVTFYLWHGLASSTRTTYSVGQRSFLTFARRHNLYNSDNALLPASQAAIMSWIASLAGQVQPSTIKQYLGHVKSMHTDMDLPFTTCTAPIVQRLIRGIKRYHGERETTRKRPITLPVLRDILQHLDPDGNPGHLTIYAAACVAFSRFLRCGEFTEGAKSRKFSTSTHPTRRSVEFLPSFENPTHVRLHLPSSKTNPFRKGVSVYLAAAPGATTCPVAALKRLFSQEPSRAKHALTLYPNSSIHRSTDHFRLRLLGPQWTIAWIGTRTNDPMPSG</sequence>
<evidence type="ECO:0000313" key="3">
    <source>
        <dbReference type="EMBL" id="KAJ2929672.1"/>
    </source>
</evidence>
<dbReference type="InterPro" id="IPR052055">
    <property type="entry name" value="Hepadnavirus_pol/RT"/>
</dbReference>
<feature type="domain" description="Reverse transcriptase" evidence="2">
    <location>
        <begin position="1"/>
        <end position="124"/>
    </location>
</feature>
<gene>
    <name evidence="3" type="ORF">H1R20_g7418</name>
</gene>
<evidence type="ECO:0000256" key="1">
    <source>
        <dbReference type="ARBA" id="ARBA00023125"/>
    </source>
</evidence>
<proteinExistence type="predicted"/>
<dbReference type="EMBL" id="JANBPK010000862">
    <property type="protein sequence ID" value="KAJ2929672.1"/>
    <property type="molecule type" value="Genomic_DNA"/>
</dbReference>
<dbReference type="Gene3D" id="3.30.70.270">
    <property type="match status" value="1"/>
</dbReference>
<comment type="caution">
    <text evidence="3">The sequence shown here is derived from an EMBL/GenBank/DDBJ whole genome shotgun (WGS) entry which is preliminary data.</text>
</comment>
<evidence type="ECO:0000313" key="4">
    <source>
        <dbReference type="Proteomes" id="UP001140091"/>
    </source>
</evidence>
<feature type="non-terminal residue" evidence="3">
    <location>
        <position position="561"/>
    </location>
</feature>
<dbReference type="SUPFAM" id="SSF47823">
    <property type="entry name" value="lambda integrase-like, N-terminal domain"/>
    <property type="match status" value="1"/>
</dbReference>
<dbReference type="AlphaFoldDB" id="A0A9W8J7P5"/>
<keyword evidence="4" id="KW-1185">Reference proteome</keyword>
<dbReference type="PANTHER" id="PTHR33050">
    <property type="entry name" value="REVERSE TRANSCRIPTASE DOMAIN-CONTAINING PROTEIN"/>
    <property type="match status" value="1"/>
</dbReference>
<dbReference type="Gene3D" id="1.10.150.130">
    <property type="match status" value="1"/>
</dbReference>
<evidence type="ECO:0000259" key="2">
    <source>
        <dbReference type="PROSITE" id="PS50878"/>
    </source>
</evidence>
<dbReference type="InterPro" id="IPR010998">
    <property type="entry name" value="Integrase_recombinase_N"/>
</dbReference>